<dbReference type="CDD" id="cd04764">
    <property type="entry name" value="HTH_MlrA-like_sg1"/>
    <property type="match status" value="1"/>
</dbReference>
<dbReference type="PROSITE" id="PS50937">
    <property type="entry name" value="HTH_MERR_2"/>
    <property type="match status" value="1"/>
</dbReference>
<name>A0A267MNQ2_9FIRM</name>
<dbReference type="SUPFAM" id="SSF46955">
    <property type="entry name" value="Putative DNA-binding domain"/>
    <property type="match status" value="1"/>
</dbReference>
<feature type="domain" description="HTH merR-type" evidence="3">
    <location>
        <begin position="6"/>
        <end position="74"/>
    </location>
</feature>
<gene>
    <name evidence="4" type="ORF">CCE28_01705</name>
</gene>
<dbReference type="SMART" id="SM00422">
    <property type="entry name" value="HTH_MERR"/>
    <property type="match status" value="1"/>
</dbReference>
<dbReference type="PANTHER" id="PTHR30204:SF15">
    <property type="entry name" value="BLL5018 PROTEIN"/>
    <property type="match status" value="1"/>
</dbReference>
<evidence type="ECO:0000313" key="5">
    <source>
        <dbReference type="Proteomes" id="UP000216024"/>
    </source>
</evidence>
<dbReference type="AlphaFoldDB" id="A0A267MNQ2"/>
<keyword evidence="1" id="KW-0238">DNA-binding</keyword>
<feature type="coiled-coil region" evidence="2">
    <location>
        <begin position="164"/>
        <end position="198"/>
    </location>
</feature>
<dbReference type="EMBL" id="NIBG01000001">
    <property type="protein sequence ID" value="PAB61166.1"/>
    <property type="molecule type" value="Genomic_DNA"/>
</dbReference>
<dbReference type="PANTHER" id="PTHR30204">
    <property type="entry name" value="REDOX-CYCLING DRUG-SENSING TRANSCRIPTIONAL ACTIVATOR SOXR"/>
    <property type="match status" value="1"/>
</dbReference>
<dbReference type="GO" id="GO:0003677">
    <property type="term" value="F:DNA binding"/>
    <property type="evidence" value="ECO:0007669"/>
    <property type="project" value="UniProtKB-KW"/>
</dbReference>
<reference evidence="4 5" key="1">
    <citation type="submission" date="2017-06" db="EMBL/GenBank/DDBJ databases">
        <title>Draft genome sequence of anaerobic fermentative bacterium Anaeromicrobium sediminis DY2726D isolated from West Pacific Ocean sediments.</title>
        <authorList>
            <person name="Zeng X."/>
        </authorList>
    </citation>
    <scope>NUCLEOTIDE SEQUENCE [LARGE SCALE GENOMIC DNA]</scope>
    <source>
        <strain evidence="4 5">DY2726D</strain>
    </source>
</reference>
<dbReference type="GO" id="GO:0003700">
    <property type="term" value="F:DNA-binding transcription factor activity"/>
    <property type="evidence" value="ECO:0007669"/>
    <property type="project" value="InterPro"/>
</dbReference>
<dbReference type="RefSeq" id="WP_095130315.1">
    <property type="nucleotide sequence ID" value="NZ_NIBG01000001.1"/>
</dbReference>
<evidence type="ECO:0000259" key="3">
    <source>
        <dbReference type="PROSITE" id="PS50937"/>
    </source>
</evidence>
<evidence type="ECO:0000256" key="1">
    <source>
        <dbReference type="ARBA" id="ARBA00023125"/>
    </source>
</evidence>
<evidence type="ECO:0000256" key="2">
    <source>
        <dbReference type="SAM" id="Coils"/>
    </source>
</evidence>
<proteinExistence type="predicted"/>
<sequence length="201" mass="23570">MEKKKQYTISEVSKITEYPTHVLRYYETDFDLEIPRTNSNRRYYTDKEVETFLYIKDLQGKGLTNKQIKLILKSPEVIINDGEAPVAATAEVDIVPNDCTAIMNTSDVYEIQNFITNDLKYKMDEVKTDIITHMENLLEERKDSGQALLNGEPNKEKDVLISENARLKMKVKEKSYELAELKERVKRLEEKKGFWDRMFSK</sequence>
<evidence type="ECO:0000313" key="4">
    <source>
        <dbReference type="EMBL" id="PAB61166.1"/>
    </source>
</evidence>
<dbReference type="Pfam" id="PF13411">
    <property type="entry name" value="MerR_1"/>
    <property type="match status" value="1"/>
</dbReference>
<dbReference type="InterPro" id="IPR000551">
    <property type="entry name" value="MerR-type_HTH_dom"/>
</dbReference>
<protein>
    <recommendedName>
        <fullName evidence="3">HTH merR-type domain-containing protein</fullName>
    </recommendedName>
</protein>
<dbReference type="OrthoDB" id="9811174at2"/>
<dbReference type="InterPro" id="IPR009061">
    <property type="entry name" value="DNA-bd_dom_put_sf"/>
</dbReference>
<keyword evidence="2" id="KW-0175">Coiled coil</keyword>
<comment type="caution">
    <text evidence="4">The sequence shown here is derived from an EMBL/GenBank/DDBJ whole genome shotgun (WGS) entry which is preliminary data.</text>
</comment>
<accession>A0A267MNQ2</accession>
<dbReference type="Gene3D" id="1.10.1660.10">
    <property type="match status" value="1"/>
</dbReference>
<keyword evidence="5" id="KW-1185">Reference proteome</keyword>
<dbReference type="InterPro" id="IPR047057">
    <property type="entry name" value="MerR_fam"/>
</dbReference>
<dbReference type="Proteomes" id="UP000216024">
    <property type="component" value="Unassembled WGS sequence"/>
</dbReference>
<organism evidence="4 5">
    <name type="scientific">Anaeromicrobium sediminis</name>
    <dbReference type="NCBI Taxonomy" id="1478221"/>
    <lineage>
        <taxon>Bacteria</taxon>
        <taxon>Bacillati</taxon>
        <taxon>Bacillota</taxon>
        <taxon>Clostridia</taxon>
        <taxon>Peptostreptococcales</taxon>
        <taxon>Thermotaleaceae</taxon>
        <taxon>Anaeromicrobium</taxon>
    </lineage>
</organism>